<dbReference type="RefSeq" id="WP_142534741.1">
    <property type="nucleotide sequence ID" value="NZ_FXTB01000015.1"/>
</dbReference>
<dbReference type="AlphaFoldDB" id="A0A521F6A6"/>
<feature type="domain" description="Glycosyl hydrolase-like 10" evidence="3">
    <location>
        <begin position="207"/>
        <end position="489"/>
    </location>
</feature>
<accession>A0A521F6A6</accession>
<sequence length="569" mass="63442">MRLSGLLLLIVYCFLAACSSDEGPVEQPVKLEISSFSFDQFNPVVKAKINQETRMINVVVPFDADLKRLSPTIVATQGATITPPSGFIYDFSNGLDFKITLGQEVKTYSASVELGTSPQNQILSFEIPEYNKNTKIDGLNIELTVAYGVDITEVKPIIAISPKSIVSPASGVVVDLSNPVTYTVTAENGEKKEYVVTAIVEDPETAVRAFWVPDPSHSNFLRSYADIQSGVDLADELNFNVIYVCVWAKTRTLYPSQVLADNSSYDTPQEALFHNYTGGTGDALADLITVAHAKDIKVILWYEYGFMSRWGSAPTPSNDKILAVHPDWVGINNNGKETNYNGTDFYYNAYHPDVQQFMLDLMMEAVNKYDIDGVQGDDRLPAMPRNSGYDSYTVGKYKTETGKDAPSDYNNGEWVRFRADILNSFAKKMYTAVKAAKPDCIVGFSPNPYPWAFQNLMQEWPVWLDEGLVQILSVQCYRSNVASYGWTIDEVLTYFNGHGDGKLVRLSPGIILKGSSGLADPEVLRGQMQANRDRGIMGESFFYDVPLKNDNFKQVIKSFYKHKARFPEL</sequence>
<protein>
    <submittedName>
        <fullName evidence="4">Uncharacterized lipoprotein YddW, UPF0748 family</fullName>
    </submittedName>
</protein>
<dbReference type="SUPFAM" id="SSF51445">
    <property type="entry name" value="(Trans)glycosidases"/>
    <property type="match status" value="1"/>
</dbReference>
<keyword evidence="5" id="KW-1185">Reference proteome</keyword>
<dbReference type="InterPro" id="IPR003790">
    <property type="entry name" value="GHL10"/>
</dbReference>
<organism evidence="4 5">
    <name type="scientific">Saccharicrinis carchari</name>
    <dbReference type="NCBI Taxonomy" id="1168039"/>
    <lineage>
        <taxon>Bacteria</taxon>
        <taxon>Pseudomonadati</taxon>
        <taxon>Bacteroidota</taxon>
        <taxon>Bacteroidia</taxon>
        <taxon>Marinilabiliales</taxon>
        <taxon>Marinilabiliaceae</taxon>
        <taxon>Saccharicrinis</taxon>
    </lineage>
</organism>
<name>A0A521F6A6_SACCC</name>
<dbReference type="InterPro" id="IPR017853">
    <property type="entry name" value="GH"/>
</dbReference>
<dbReference type="OrthoDB" id="713122at2"/>
<evidence type="ECO:0000313" key="4">
    <source>
        <dbReference type="EMBL" id="SMO91738.1"/>
    </source>
</evidence>
<evidence type="ECO:0000256" key="2">
    <source>
        <dbReference type="SAM" id="SignalP"/>
    </source>
</evidence>
<dbReference type="InterPro" id="IPR052177">
    <property type="entry name" value="Divisome_Glycosyl_Hydrolase"/>
</dbReference>
<gene>
    <name evidence="4" type="ORF">SAMN06265379_11510</name>
</gene>
<feature type="signal peptide" evidence="2">
    <location>
        <begin position="1"/>
        <end position="16"/>
    </location>
</feature>
<keyword evidence="4" id="KW-0449">Lipoprotein</keyword>
<dbReference type="PROSITE" id="PS51257">
    <property type="entry name" value="PROKAR_LIPOPROTEIN"/>
    <property type="match status" value="1"/>
</dbReference>
<reference evidence="4 5" key="1">
    <citation type="submission" date="2017-05" db="EMBL/GenBank/DDBJ databases">
        <authorList>
            <person name="Varghese N."/>
            <person name="Submissions S."/>
        </authorList>
    </citation>
    <scope>NUCLEOTIDE SEQUENCE [LARGE SCALE GENOMIC DNA]</scope>
    <source>
        <strain evidence="4 5">DSM 27040</strain>
    </source>
</reference>
<proteinExistence type="predicted"/>
<dbReference type="Pfam" id="PF02638">
    <property type="entry name" value="GHL10"/>
    <property type="match status" value="1"/>
</dbReference>
<dbReference type="PANTHER" id="PTHR43405:SF1">
    <property type="entry name" value="GLYCOSYL HYDROLASE DIGH"/>
    <property type="match status" value="1"/>
</dbReference>
<keyword evidence="1 2" id="KW-0732">Signal</keyword>
<dbReference type="PANTHER" id="PTHR43405">
    <property type="entry name" value="GLYCOSYL HYDROLASE DIGH"/>
    <property type="match status" value="1"/>
</dbReference>
<dbReference type="Proteomes" id="UP000319040">
    <property type="component" value="Unassembled WGS sequence"/>
</dbReference>
<dbReference type="Gene3D" id="3.20.20.80">
    <property type="entry name" value="Glycosidases"/>
    <property type="match status" value="1"/>
</dbReference>
<dbReference type="EMBL" id="FXTB01000015">
    <property type="protein sequence ID" value="SMO91738.1"/>
    <property type="molecule type" value="Genomic_DNA"/>
</dbReference>
<evidence type="ECO:0000313" key="5">
    <source>
        <dbReference type="Proteomes" id="UP000319040"/>
    </source>
</evidence>
<dbReference type="Gene3D" id="2.60.40.2340">
    <property type="match status" value="2"/>
</dbReference>
<evidence type="ECO:0000259" key="3">
    <source>
        <dbReference type="Pfam" id="PF02638"/>
    </source>
</evidence>
<evidence type="ECO:0000256" key="1">
    <source>
        <dbReference type="ARBA" id="ARBA00022729"/>
    </source>
</evidence>
<feature type="chain" id="PRO_5021997056" evidence="2">
    <location>
        <begin position="17"/>
        <end position="569"/>
    </location>
</feature>